<dbReference type="Gene3D" id="2.40.30.40">
    <property type="entry name" value="Peptidase M42, domain 2"/>
    <property type="match status" value="1"/>
</dbReference>
<reference evidence="7 8" key="1">
    <citation type="submission" date="2021-03" db="EMBL/GenBank/DDBJ databases">
        <title>P. granadensis CT364 genome publication.</title>
        <authorList>
            <person name="Stach J."/>
            <person name="Montero-Calasanz Md.C."/>
        </authorList>
    </citation>
    <scope>NUCLEOTIDE SEQUENCE [LARGE SCALE GENOMIC DNA]</scope>
    <source>
        <strain evidence="7 8">CT364</strain>
    </source>
</reference>
<evidence type="ECO:0000256" key="3">
    <source>
        <dbReference type="ARBA" id="ARBA00022670"/>
    </source>
</evidence>
<dbReference type="PANTHER" id="PTHR32481">
    <property type="entry name" value="AMINOPEPTIDASE"/>
    <property type="match status" value="1"/>
</dbReference>
<dbReference type="InterPro" id="IPR051464">
    <property type="entry name" value="Peptidase_M42_aminopept"/>
</dbReference>
<dbReference type="Proteomes" id="UP000663686">
    <property type="component" value="Chromosome"/>
</dbReference>
<dbReference type="Pfam" id="PF05343">
    <property type="entry name" value="Peptidase_M42"/>
    <property type="match status" value="1"/>
</dbReference>
<keyword evidence="3" id="KW-0645">Protease</keyword>
<comment type="similarity">
    <text evidence="1 6">Belongs to the peptidase M42 family.</text>
</comment>
<name>A0ABX7GQM4_9PSED</name>
<keyword evidence="4" id="KW-0479">Metal-binding</keyword>
<dbReference type="Gene3D" id="3.40.630.10">
    <property type="entry name" value="Zn peptidases"/>
    <property type="match status" value="1"/>
</dbReference>
<dbReference type="SUPFAM" id="SSF53187">
    <property type="entry name" value="Zn-dependent exopeptidases"/>
    <property type="match status" value="1"/>
</dbReference>
<evidence type="ECO:0000313" key="8">
    <source>
        <dbReference type="Proteomes" id="UP000663686"/>
    </source>
</evidence>
<evidence type="ECO:0000256" key="4">
    <source>
        <dbReference type="ARBA" id="ARBA00022723"/>
    </source>
</evidence>
<dbReference type="PIRSF" id="PIRSF001123">
    <property type="entry name" value="PepA_GA"/>
    <property type="match status" value="1"/>
</dbReference>
<keyword evidence="8" id="KW-1185">Reference proteome</keyword>
<dbReference type="RefSeq" id="WP_203421874.1">
    <property type="nucleotide sequence ID" value="NZ_CP069352.1"/>
</dbReference>
<keyword evidence="5" id="KW-0378">Hydrolase</keyword>
<protein>
    <submittedName>
        <fullName evidence="7">M42 family peptidase</fullName>
    </submittedName>
</protein>
<evidence type="ECO:0000313" key="7">
    <source>
        <dbReference type="EMBL" id="QRK86594.1"/>
    </source>
</evidence>
<dbReference type="PANTHER" id="PTHR32481:SF0">
    <property type="entry name" value="AMINOPEPTIDASE YPDE-RELATED"/>
    <property type="match status" value="1"/>
</dbReference>
<dbReference type="SUPFAM" id="SSF101821">
    <property type="entry name" value="Aminopeptidase/glucanase lid domain"/>
    <property type="match status" value="1"/>
</dbReference>
<sequence>MPKTREQAADGETTANTEALLKRLLMARGPGGQEDEVRSICQEHLQRHCDETWTDPAGNVIGLIKGRNSSADANRAVRIMGHMDEIAMLVKRVEPDGTLRVVALGGANPVNFGVCPVDILGDEQILPGVLSFGSMHATTGSPQGQDVLSGAVQWKDVHIITRKDPQALQRMGVRPGTRVVLSQHWRTPFRVNDAIAAHFLDDRAPVVAMLQAVEQVQHWRSELPCDAYFVFTTLEEESNAGAMYAAAHLPGETTIAVEVGPVMSEYATQLKVDPIVNTGDQKGYYSRHVVTALATAAKDCGFDPQFALLVDFASDASAVMSSGISAHAGCLAIPTENTHGYELVVDGAIEACAATLVRYLRNQPSNGAP</sequence>
<evidence type="ECO:0000256" key="1">
    <source>
        <dbReference type="ARBA" id="ARBA00006272"/>
    </source>
</evidence>
<evidence type="ECO:0000256" key="5">
    <source>
        <dbReference type="ARBA" id="ARBA00022801"/>
    </source>
</evidence>
<evidence type="ECO:0000256" key="6">
    <source>
        <dbReference type="PIRNR" id="PIRNR001123"/>
    </source>
</evidence>
<organism evidence="7 8">
    <name type="scientific">Pseudomonas granadensis</name>
    <dbReference type="NCBI Taxonomy" id="1421430"/>
    <lineage>
        <taxon>Bacteria</taxon>
        <taxon>Pseudomonadati</taxon>
        <taxon>Pseudomonadota</taxon>
        <taxon>Gammaproteobacteria</taxon>
        <taxon>Pseudomonadales</taxon>
        <taxon>Pseudomonadaceae</taxon>
        <taxon>Pseudomonas</taxon>
    </lineage>
</organism>
<evidence type="ECO:0000256" key="2">
    <source>
        <dbReference type="ARBA" id="ARBA00022438"/>
    </source>
</evidence>
<proteinExistence type="inferred from homology"/>
<dbReference type="EMBL" id="CP069352">
    <property type="protein sequence ID" value="QRK86594.1"/>
    <property type="molecule type" value="Genomic_DNA"/>
</dbReference>
<keyword evidence="2" id="KW-0031">Aminopeptidase</keyword>
<dbReference type="InterPro" id="IPR008007">
    <property type="entry name" value="Peptidase_M42"/>
</dbReference>
<gene>
    <name evidence="7" type="ORF">JN757_12775</name>
</gene>
<accession>A0ABX7GQM4</accession>
<dbReference type="InterPro" id="IPR023367">
    <property type="entry name" value="Peptidase_M42_dom2"/>
</dbReference>